<dbReference type="InterPro" id="IPR008333">
    <property type="entry name" value="Cbr1-like_FAD-bd_dom"/>
</dbReference>
<dbReference type="InterPro" id="IPR039261">
    <property type="entry name" value="FNR_nucleotide-bd"/>
</dbReference>
<dbReference type="OrthoDB" id="9796486at2"/>
<dbReference type="GO" id="GO:0016491">
    <property type="term" value="F:oxidoreductase activity"/>
    <property type="evidence" value="ECO:0007669"/>
    <property type="project" value="UniProtKB-KW"/>
</dbReference>
<dbReference type="InterPro" id="IPR017927">
    <property type="entry name" value="FAD-bd_FR_type"/>
</dbReference>
<dbReference type="AlphaFoldDB" id="A0A3N0GUS7"/>
<dbReference type="PANTHER" id="PTHR47354">
    <property type="entry name" value="NADH OXIDOREDUCTASE HCR"/>
    <property type="match status" value="1"/>
</dbReference>
<gene>
    <name evidence="11" type="ORF">EFL26_06900</name>
</gene>
<comment type="cofactor">
    <cofactor evidence="1">
        <name>FAD</name>
        <dbReference type="ChEBI" id="CHEBI:57692"/>
    </cofactor>
</comment>
<proteinExistence type="predicted"/>
<keyword evidence="6" id="KW-0560">Oxidoreductase</keyword>
<evidence type="ECO:0000256" key="5">
    <source>
        <dbReference type="ARBA" id="ARBA00022827"/>
    </source>
</evidence>
<dbReference type="RefSeq" id="WP_123222144.1">
    <property type="nucleotide sequence ID" value="NZ_RJSF01000019.1"/>
</dbReference>
<dbReference type="PROSITE" id="PS51384">
    <property type="entry name" value="FAD_FR"/>
    <property type="match status" value="1"/>
</dbReference>
<dbReference type="InterPro" id="IPR017938">
    <property type="entry name" value="Riboflavin_synthase-like_b-brl"/>
</dbReference>
<dbReference type="GO" id="GO:0050660">
    <property type="term" value="F:flavin adenine dinucleotide binding"/>
    <property type="evidence" value="ECO:0007669"/>
    <property type="project" value="TreeGrafter"/>
</dbReference>
<accession>A0A3N0GUS7</accession>
<evidence type="ECO:0000256" key="1">
    <source>
        <dbReference type="ARBA" id="ARBA00001974"/>
    </source>
</evidence>
<dbReference type="InterPro" id="IPR012675">
    <property type="entry name" value="Beta-grasp_dom_sf"/>
</dbReference>
<keyword evidence="8" id="KW-0411">Iron-sulfur</keyword>
<dbReference type="PROSITE" id="PS00197">
    <property type="entry name" value="2FE2S_FER_1"/>
    <property type="match status" value="1"/>
</dbReference>
<keyword evidence="12" id="KW-1185">Reference proteome</keyword>
<dbReference type="EMBL" id="RJSF01000019">
    <property type="protein sequence ID" value="RNM15892.1"/>
    <property type="molecule type" value="Genomic_DNA"/>
</dbReference>
<dbReference type="InterPro" id="IPR036010">
    <property type="entry name" value="2Fe-2S_ferredoxin-like_sf"/>
</dbReference>
<evidence type="ECO:0000256" key="6">
    <source>
        <dbReference type="ARBA" id="ARBA00023002"/>
    </source>
</evidence>
<dbReference type="InterPro" id="IPR001041">
    <property type="entry name" value="2Fe-2S_ferredoxin-type"/>
</dbReference>
<dbReference type="Gene3D" id="2.40.30.10">
    <property type="entry name" value="Translation factors"/>
    <property type="match status" value="1"/>
</dbReference>
<reference evidence="11 12" key="1">
    <citation type="submission" date="2018-11" db="EMBL/GenBank/DDBJ databases">
        <authorList>
            <person name="Li F."/>
        </authorList>
    </citation>
    <scope>NUCLEOTIDE SEQUENCE [LARGE SCALE GENOMIC DNA]</scope>
    <source>
        <strain evidence="11 12">Gsoil 818</strain>
    </source>
</reference>
<evidence type="ECO:0000313" key="11">
    <source>
        <dbReference type="EMBL" id="RNM15892.1"/>
    </source>
</evidence>
<dbReference type="Pfam" id="PF00970">
    <property type="entry name" value="FAD_binding_6"/>
    <property type="match status" value="1"/>
</dbReference>
<dbReference type="GO" id="GO:0046872">
    <property type="term" value="F:metal ion binding"/>
    <property type="evidence" value="ECO:0007669"/>
    <property type="project" value="UniProtKB-KW"/>
</dbReference>
<evidence type="ECO:0000256" key="8">
    <source>
        <dbReference type="ARBA" id="ARBA00023014"/>
    </source>
</evidence>
<keyword evidence="2" id="KW-0285">Flavoprotein</keyword>
<evidence type="ECO:0000256" key="4">
    <source>
        <dbReference type="ARBA" id="ARBA00022723"/>
    </source>
</evidence>
<dbReference type="SUPFAM" id="SSF63380">
    <property type="entry name" value="Riboflavin synthase domain-like"/>
    <property type="match status" value="1"/>
</dbReference>
<keyword evidence="3" id="KW-0001">2Fe-2S</keyword>
<dbReference type="Gene3D" id="3.10.20.30">
    <property type="match status" value="1"/>
</dbReference>
<name>A0A3N0GUS7_9ACTN</name>
<dbReference type="Pfam" id="PF00111">
    <property type="entry name" value="Fer2"/>
    <property type="match status" value="1"/>
</dbReference>
<dbReference type="InterPro" id="IPR001433">
    <property type="entry name" value="OxRdtase_FAD/NAD-bd"/>
</dbReference>
<feature type="domain" description="FAD-binding FR-type" evidence="10">
    <location>
        <begin position="4"/>
        <end position="106"/>
    </location>
</feature>
<dbReference type="PRINTS" id="PR00410">
    <property type="entry name" value="PHEHYDRXLASE"/>
</dbReference>
<dbReference type="Pfam" id="PF00175">
    <property type="entry name" value="NAD_binding_1"/>
    <property type="match status" value="1"/>
</dbReference>
<evidence type="ECO:0000259" key="10">
    <source>
        <dbReference type="PROSITE" id="PS51384"/>
    </source>
</evidence>
<keyword evidence="4" id="KW-0479">Metal-binding</keyword>
<dbReference type="InterPro" id="IPR050415">
    <property type="entry name" value="MRET"/>
</dbReference>
<dbReference type="Proteomes" id="UP000279994">
    <property type="component" value="Unassembled WGS sequence"/>
</dbReference>
<dbReference type="PANTHER" id="PTHR47354:SF8">
    <property type="entry name" value="1,2-PHENYLACETYL-COA EPOXIDASE, SUBUNIT E"/>
    <property type="match status" value="1"/>
</dbReference>
<dbReference type="SUPFAM" id="SSF54292">
    <property type="entry name" value="2Fe-2S ferredoxin-like"/>
    <property type="match status" value="1"/>
</dbReference>
<organism evidence="11 12">
    <name type="scientific">Nocardioides pocheonensis</name>
    <dbReference type="NCBI Taxonomy" id="661485"/>
    <lineage>
        <taxon>Bacteria</taxon>
        <taxon>Bacillati</taxon>
        <taxon>Actinomycetota</taxon>
        <taxon>Actinomycetes</taxon>
        <taxon>Propionibacteriales</taxon>
        <taxon>Nocardioidaceae</taxon>
        <taxon>Nocardioides</taxon>
    </lineage>
</organism>
<dbReference type="SUPFAM" id="SSF52343">
    <property type="entry name" value="Ferredoxin reductase-like, C-terminal NADP-linked domain"/>
    <property type="match status" value="1"/>
</dbReference>
<dbReference type="Gene3D" id="3.40.50.80">
    <property type="entry name" value="Nucleotide-binding domain of ferredoxin-NADP reductase (FNR) module"/>
    <property type="match status" value="1"/>
</dbReference>
<keyword evidence="5" id="KW-0274">FAD</keyword>
<evidence type="ECO:0000256" key="2">
    <source>
        <dbReference type="ARBA" id="ARBA00022630"/>
    </source>
</evidence>
<dbReference type="GO" id="GO:0051537">
    <property type="term" value="F:2 iron, 2 sulfur cluster binding"/>
    <property type="evidence" value="ECO:0007669"/>
    <property type="project" value="UniProtKB-KW"/>
</dbReference>
<dbReference type="InterPro" id="IPR006058">
    <property type="entry name" value="2Fe2S_fd_BS"/>
</dbReference>
<dbReference type="PROSITE" id="PS51085">
    <property type="entry name" value="2FE2S_FER_2"/>
    <property type="match status" value="1"/>
</dbReference>
<dbReference type="CDD" id="cd00207">
    <property type="entry name" value="fer2"/>
    <property type="match status" value="1"/>
</dbReference>
<sequence>MARPEFHPLRVIAVDPLTDDAVALTLEVPEDLQPAYAFTAGQHVAIRVPGDDIRRSYSLCVPPGSRGLRIGVKRLPGGMFSQKVLEGLALGDTLEVMTPMGRFGAALAGLRRPAFVAAGSGITPVLSMAAVALEDPAVEEVTVVDCNRTQRDVMFLDELADLKDEHPTRLQLVHVLTREVQESPLLSGRLDADRFREIRHALLGEADGWFLCGPFDLVTTLHEALVADGVDPGTVHTELFHAEAPPRSDEALAPAGGTDVTATLGGLQSAFTVQPGEHVLDAFLRVRGDAPYACKGGVCGTCRAHLLEGSVSMDANWALEPDEVARGYVLTCQSRPTSERLTLDYDG</sequence>
<evidence type="ECO:0000256" key="7">
    <source>
        <dbReference type="ARBA" id="ARBA00023004"/>
    </source>
</evidence>
<dbReference type="CDD" id="cd06214">
    <property type="entry name" value="PA_degradation_oxidoreductase_like"/>
    <property type="match status" value="1"/>
</dbReference>
<feature type="domain" description="2Fe-2S ferredoxin-type" evidence="9">
    <location>
        <begin position="258"/>
        <end position="347"/>
    </location>
</feature>
<evidence type="ECO:0000259" key="9">
    <source>
        <dbReference type="PROSITE" id="PS51085"/>
    </source>
</evidence>
<evidence type="ECO:0000313" key="12">
    <source>
        <dbReference type="Proteomes" id="UP000279994"/>
    </source>
</evidence>
<protein>
    <submittedName>
        <fullName evidence="11">Phenylacetic acid degradation protein</fullName>
    </submittedName>
</protein>
<keyword evidence="7" id="KW-0408">Iron</keyword>
<evidence type="ECO:0000256" key="3">
    <source>
        <dbReference type="ARBA" id="ARBA00022714"/>
    </source>
</evidence>
<comment type="caution">
    <text evidence="11">The sequence shown here is derived from an EMBL/GenBank/DDBJ whole genome shotgun (WGS) entry which is preliminary data.</text>
</comment>